<dbReference type="Pfam" id="PF16483">
    <property type="entry name" value="Glyco_hydro_64"/>
    <property type="match status" value="1"/>
</dbReference>
<dbReference type="InterPro" id="IPR044055">
    <property type="entry name" value="RibLong"/>
</dbReference>
<evidence type="ECO:0000259" key="4">
    <source>
        <dbReference type="PROSITE" id="PS52006"/>
    </source>
</evidence>
<feature type="non-terminal residue" evidence="5">
    <location>
        <position position="818"/>
    </location>
</feature>
<feature type="domain" description="GH64" evidence="4">
    <location>
        <begin position="58"/>
        <end position="440"/>
    </location>
</feature>
<dbReference type="InterPro" id="IPR042517">
    <property type="entry name" value="Glyco_hydro_64_N_2"/>
</dbReference>
<comment type="similarity">
    <text evidence="1">Belongs to the glycosyl hydrolase 64 family.</text>
</comment>
<gene>
    <name evidence="5" type="ORF">Bequi_13850</name>
</gene>
<dbReference type="PANTHER" id="PTHR38165:SF1">
    <property type="entry name" value="GLUCANASE B"/>
    <property type="match status" value="1"/>
</dbReference>
<dbReference type="EMBL" id="JAKNCJ010000014">
    <property type="protein sequence ID" value="MCL6424449.1"/>
    <property type="molecule type" value="Genomic_DNA"/>
</dbReference>
<comment type="caution">
    <text evidence="5">The sequence shown here is derived from an EMBL/GenBank/DDBJ whole genome shotgun (WGS) entry which is preliminary data.</text>
</comment>
<dbReference type="PANTHER" id="PTHR38165">
    <property type="match status" value="1"/>
</dbReference>
<dbReference type="PROSITE" id="PS52006">
    <property type="entry name" value="GH64"/>
    <property type="match status" value="1"/>
</dbReference>
<dbReference type="Proteomes" id="UP001203761">
    <property type="component" value="Unassembled WGS sequence"/>
</dbReference>
<feature type="active site" description="Proton donor" evidence="1">
    <location>
        <position position="185"/>
    </location>
</feature>
<dbReference type="RefSeq" id="WP_249738526.1">
    <property type="nucleotide sequence ID" value="NZ_JAKNCJ010000014.1"/>
</dbReference>
<evidence type="ECO:0000256" key="2">
    <source>
        <dbReference type="SAM" id="MobiDB-lite"/>
    </source>
</evidence>
<reference evidence="5" key="1">
    <citation type="submission" date="2022-02" db="EMBL/GenBank/DDBJ databases">
        <authorList>
            <person name="Lee M."/>
            <person name="Kim S.-J."/>
            <person name="Jung M.-Y."/>
        </authorList>
    </citation>
    <scope>NUCLEOTIDE SEQUENCE</scope>
    <source>
        <strain evidence="5">JHP9</strain>
    </source>
</reference>
<dbReference type="Gene3D" id="3.30.920.50">
    <property type="entry name" value="Beta-1,3-glucanase, C-terminal domain"/>
    <property type="match status" value="1"/>
</dbReference>
<dbReference type="Gene3D" id="2.60.110.10">
    <property type="entry name" value="Thaumatin"/>
    <property type="match status" value="1"/>
</dbReference>
<proteinExistence type="inferred from homology"/>
<name>A0ABT0R3X7_9MICO</name>
<evidence type="ECO:0000313" key="6">
    <source>
        <dbReference type="Proteomes" id="UP001203761"/>
    </source>
</evidence>
<feature type="region of interest" description="Disordered" evidence="2">
    <location>
        <begin position="452"/>
        <end position="502"/>
    </location>
</feature>
<keyword evidence="1" id="KW-0378">Hydrolase</keyword>
<keyword evidence="3" id="KW-0732">Signal</keyword>
<organism evidence="5 6">
    <name type="scientific">Brachybacterium equifaecis</name>
    <dbReference type="NCBI Taxonomy" id="2910770"/>
    <lineage>
        <taxon>Bacteria</taxon>
        <taxon>Bacillati</taxon>
        <taxon>Actinomycetota</taxon>
        <taxon>Actinomycetes</taxon>
        <taxon>Micrococcales</taxon>
        <taxon>Dermabacteraceae</taxon>
        <taxon>Brachybacterium</taxon>
    </lineage>
</organism>
<keyword evidence="1" id="KW-0326">Glycosidase</keyword>
<dbReference type="InterPro" id="IPR037176">
    <property type="entry name" value="Osmotin/thaumatin-like_sf"/>
</dbReference>
<dbReference type="Pfam" id="PF18957">
    <property type="entry name" value="RibLong"/>
    <property type="match status" value="3"/>
</dbReference>
<feature type="active site" description="Proton acceptor" evidence="1">
    <location>
        <position position="200"/>
    </location>
</feature>
<dbReference type="NCBIfam" id="NF038186">
    <property type="entry name" value="YPDG_rpt"/>
    <property type="match status" value="3"/>
</dbReference>
<evidence type="ECO:0000256" key="1">
    <source>
        <dbReference type="PROSITE-ProRule" id="PRU01350"/>
    </source>
</evidence>
<sequence>MSNSPACTRARLARLTYSTLAASILAGAALGGGTGAAMAAPQVDGVSSAAADNTVPTKAPLPTTITNDSDKNVPMYVSIIGTLGTEPQQKVTEGYFDRDGTFHAWTQGVGKTPVDATPSNFVVPPGESVDFVMPYGFSGRVYYSFGEPLDFKIVDRDGLPTGTVQPVPWNVGDAATSGHDFDWVEASYFPELFMNSTQVDSLQSPAVVSAIGPDGKVQNGGMNPQGFEKVSAYLDTIPGFEGSTIYAGTSDARVVNPSHLVNTTPERQTYLDPYIDNVWTKYQNETLTIRPIVEAPELSYTGQVNASGDFVFTKHQPGNAGDGATYTVKKPSTSDVWGCDGALNAAPQPTGNIETMYDQGTIVRSLCADFNRGVLGTSAVSPVADDALYYQANDINEGRFNYYSKAIHDNMLEGKSYGFAFDDVAGHESLIQSMNPTHAWIFVLNRVEGNDGTGATPGDTTTPVTTDADDNTPVYPGLSVKAGETATSASPKNADGSDLPAGTVYAPGEGIPGWATVNEDGSVTAAPGADVPAGVVQVPVLVTYPDGTSETVNVPVTIAPADVAVPPTADGIEPVYQAGNVRQGETATIATPLDEQGTALPSGTSYTAGAETPAWATVNADGSIGLAPAVDVAVGDYTVPVTVTYADGSTDTVRVPVTVAEAEVIVEPTAPTADGVQPVYQAGNVKQGGIATIATPLNEQGNALPSGTAYTAGTGAPAWATVNTDGSISLAPGTDLEVGSYTVPVVVTYADGSVDNVTAQVSVTAADVVVEPTAPTADGVQPVYQAGNVKQGGIATIATPLNEQGNALPSGTAYTAGT</sequence>
<evidence type="ECO:0000256" key="3">
    <source>
        <dbReference type="SAM" id="SignalP"/>
    </source>
</evidence>
<accession>A0ABT0R3X7</accession>
<feature type="compositionally biased region" description="Low complexity" evidence="2">
    <location>
        <begin position="453"/>
        <end position="474"/>
    </location>
</feature>
<feature type="signal peptide" evidence="3">
    <location>
        <begin position="1"/>
        <end position="39"/>
    </location>
</feature>
<keyword evidence="6" id="KW-1185">Reference proteome</keyword>
<evidence type="ECO:0000313" key="5">
    <source>
        <dbReference type="EMBL" id="MCL6424449.1"/>
    </source>
</evidence>
<protein>
    <submittedName>
        <fullName evidence="5">Beta-1,3-glucanase family protein</fullName>
    </submittedName>
</protein>
<feature type="chain" id="PRO_5047293080" evidence="3">
    <location>
        <begin position="40"/>
        <end position="818"/>
    </location>
</feature>
<dbReference type="InterPro" id="IPR032477">
    <property type="entry name" value="Glyco_hydro_64"/>
</dbReference>
<dbReference type="InterPro" id="IPR037398">
    <property type="entry name" value="Glyco_hydro_64_fam"/>
</dbReference>